<dbReference type="Gene3D" id="1.10.357.10">
    <property type="entry name" value="Tetracycline Repressor, domain 2"/>
    <property type="match status" value="1"/>
</dbReference>
<dbReference type="InterPro" id="IPR001647">
    <property type="entry name" value="HTH_TetR"/>
</dbReference>
<dbReference type="Proteomes" id="UP000317303">
    <property type="component" value="Unassembled WGS sequence"/>
</dbReference>
<evidence type="ECO:0000259" key="5">
    <source>
        <dbReference type="Pfam" id="PF02909"/>
    </source>
</evidence>
<comment type="caution">
    <text evidence="6">The sequence shown here is derived from an EMBL/GenBank/DDBJ whole genome shotgun (WGS) entry which is preliminary data.</text>
</comment>
<evidence type="ECO:0000313" key="6">
    <source>
        <dbReference type="EMBL" id="TWH18800.1"/>
    </source>
</evidence>
<dbReference type="SUPFAM" id="SSF46689">
    <property type="entry name" value="Homeodomain-like"/>
    <property type="match status" value="1"/>
</dbReference>
<dbReference type="Pfam" id="PF02909">
    <property type="entry name" value="TetR_C_1"/>
    <property type="match status" value="1"/>
</dbReference>
<evidence type="ECO:0000256" key="1">
    <source>
        <dbReference type="ARBA" id="ARBA00023015"/>
    </source>
</evidence>
<dbReference type="InterPro" id="IPR036271">
    <property type="entry name" value="Tet_transcr_reg_TetR-rel_C_sf"/>
</dbReference>
<organism evidence="6 7">
    <name type="scientific">Prauserella rugosa</name>
    <dbReference type="NCBI Taxonomy" id="43354"/>
    <lineage>
        <taxon>Bacteria</taxon>
        <taxon>Bacillati</taxon>
        <taxon>Actinomycetota</taxon>
        <taxon>Actinomycetes</taxon>
        <taxon>Pseudonocardiales</taxon>
        <taxon>Pseudonocardiaceae</taxon>
        <taxon>Prauserella</taxon>
    </lineage>
</organism>
<keyword evidence="1" id="KW-0805">Transcription regulation</keyword>
<proteinExistence type="predicted"/>
<keyword evidence="2" id="KW-0238">DNA-binding</keyword>
<sequence length="208" mass="22726">MVRVSYWDHRKPVRRERAVDIDAAAQAAVDLLDSGGLRALTLRAVANRLEVAPPSLYSRVESVDDLFDLALDRALGCDPELTRTVDEAGIEELVLSYYRHVLRHRWVCHVIAMRAPRGPHYLRLSERLCTLLVDSGVAAPLSAAYALSNFAIGSAATAPVAGSEHHAPVDPASAPTYARLHRRQRHADAERTVREGIAALAAHFGARG</sequence>
<dbReference type="Pfam" id="PF00440">
    <property type="entry name" value="TetR_N"/>
    <property type="match status" value="1"/>
</dbReference>
<dbReference type="AlphaFoldDB" id="A0A660C5F3"/>
<evidence type="ECO:0000313" key="7">
    <source>
        <dbReference type="Proteomes" id="UP000317303"/>
    </source>
</evidence>
<dbReference type="SUPFAM" id="SSF48498">
    <property type="entry name" value="Tetracyclin repressor-like, C-terminal domain"/>
    <property type="match status" value="1"/>
</dbReference>
<dbReference type="GO" id="GO:0045892">
    <property type="term" value="P:negative regulation of DNA-templated transcription"/>
    <property type="evidence" value="ECO:0007669"/>
    <property type="project" value="InterPro"/>
</dbReference>
<gene>
    <name evidence="6" type="ORF">JD82_00621</name>
</gene>
<feature type="domain" description="HTH tetR-type" evidence="4">
    <location>
        <begin position="27"/>
        <end position="67"/>
    </location>
</feature>
<protein>
    <submittedName>
        <fullName evidence="6">TetR family transcriptional regulator</fullName>
    </submittedName>
</protein>
<feature type="domain" description="Tetracycline repressor TetR C-terminal" evidence="5">
    <location>
        <begin position="93"/>
        <end position="163"/>
    </location>
</feature>
<evidence type="ECO:0000256" key="2">
    <source>
        <dbReference type="ARBA" id="ARBA00023125"/>
    </source>
</evidence>
<name>A0A660C5F3_9PSEU</name>
<dbReference type="InterPro" id="IPR004111">
    <property type="entry name" value="Repressor_TetR_C"/>
</dbReference>
<keyword evidence="7" id="KW-1185">Reference proteome</keyword>
<keyword evidence="3" id="KW-0804">Transcription</keyword>
<reference evidence="6 7" key="1">
    <citation type="submission" date="2019-07" db="EMBL/GenBank/DDBJ databases">
        <title>R&amp;d 2014.</title>
        <authorList>
            <person name="Klenk H.-P."/>
        </authorList>
    </citation>
    <scope>NUCLEOTIDE SEQUENCE [LARGE SCALE GENOMIC DNA]</scope>
    <source>
        <strain evidence="6 7">DSM 43194</strain>
    </source>
</reference>
<evidence type="ECO:0000259" key="4">
    <source>
        <dbReference type="Pfam" id="PF00440"/>
    </source>
</evidence>
<evidence type="ECO:0000256" key="3">
    <source>
        <dbReference type="ARBA" id="ARBA00023163"/>
    </source>
</evidence>
<dbReference type="EMBL" id="VLJV01000001">
    <property type="protein sequence ID" value="TWH18800.1"/>
    <property type="molecule type" value="Genomic_DNA"/>
</dbReference>
<accession>A0A660C5F3</accession>
<dbReference type="GO" id="GO:0003677">
    <property type="term" value="F:DNA binding"/>
    <property type="evidence" value="ECO:0007669"/>
    <property type="project" value="UniProtKB-KW"/>
</dbReference>
<dbReference type="InterPro" id="IPR009057">
    <property type="entry name" value="Homeodomain-like_sf"/>
</dbReference>